<evidence type="ECO:0000256" key="1">
    <source>
        <dbReference type="ARBA" id="ARBA00023157"/>
    </source>
</evidence>
<keyword evidence="3" id="KW-1185">Reference proteome</keyword>
<reference evidence="4" key="1">
    <citation type="submission" date="2022-11" db="UniProtKB">
        <authorList>
            <consortium name="WormBaseParasite"/>
        </authorList>
    </citation>
    <scope>IDENTIFICATION</scope>
</reference>
<accession>A0A915L9S2</accession>
<name>A0A915L9S2_ROMCU</name>
<dbReference type="PROSITE" id="PS50015">
    <property type="entry name" value="SAP_B"/>
    <property type="match status" value="1"/>
</dbReference>
<evidence type="ECO:0000313" key="3">
    <source>
        <dbReference type="Proteomes" id="UP000887565"/>
    </source>
</evidence>
<proteinExistence type="predicted"/>
<dbReference type="InterPro" id="IPR011001">
    <property type="entry name" value="Saposin-like"/>
</dbReference>
<keyword evidence="1" id="KW-1015">Disulfide bond</keyword>
<evidence type="ECO:0000313" key="4">
    <source>
        <dbReference type="WBParaSite" id="nRc.2.0.1.t47577-RA"/>
    </source>
</evidence>
<protein>
    <submittedName>
        <fullName evidence="4">Saposin B-type domain-containing protein</fullName>
    </submittedName>
</protein>
<dbReference type="AlphaFoldDB" id="A0A915L9S2"/>
<dbReference type="Gene3D" id="1.10.225.10">
    <property type="entry name" value="Saposin-like"/>
    <property type="match status" value="1"/>
</dbReference>
<organism evidence="3 4">
    <name type="scientific">Romanomermis culicivorax</name>
    <name type="common">Nematode worm</name>
    <dbReference type="NCBI Taxonomy" id="13658"/>
    <lineage>
        <taxon>Eukaryota</taxon>
        <taxon>Metazoa</taxon>
        <taxon>Ecdysozoa</taxon>
        <taxon>Nematoda</taxon>
        <taxon>Enoplea</taxon>
        <taxon>Dorylaimia</taxon>
        <taxon>Mermithida</taxon>
        <taxon>Mermithoidea</taxon>
        <taxon>Mermithidae</taxon>
        <taxon>Romanomermis</taxon>
    </lineage>
</organism>
<sequence length="336" mass="38855">MMLRKKDIWHHQCPQKDCLAMQFPESQCRNIFIFSYRNDAHVCDACLEMVDHRKFMLKNVLYDSSIVDYLVEKCAQVNDKSESHRICRRINNPAFLKIIDSALINFDKRAICQFMGRCPTTIFKCNESFSSSSEICRLSEIHTKRQKLRCDLCRSLAEYLSDNFFVPEFYAVFVKTIGRLCSDIPADDLKMQAIFFRSKVWGGYHMASHRVGKSWRRAVAQCSHMVDDFSCQDLVSRRLAIYFQIYAPRVGKMCENLSRASYGQGPFGKERQQQPFYNTNRGCSVYQDGNRNRGNHHFSKIETAKLKIGKSEPRFLSGSVSDSILFSLPVATLRSA</sequence>
<dbReference type="WBParaSite" id="nRc.2.0.1.t47577-RA">
    <property type="protein sequence ID" value="nRc.2.0.1.t47577-RA"/>
    <property type="gene ID" value="nRc.2.0.1.g47577"/>
</dbReference>
<dbReference type="Proteomes" id="UP000887565">
    <property type="component" value="Unplaced"/>
</dbReference>
<dbReference type="InterPro" id="IPR008139">
    <property type="entry name" value="SaposinB_dom"/>
</dbReference>
<dbReference type="SUPFAM" id="SSF47862">
    <property type="entry name" value="Saposin"/>
    <property type="match status" value="1"/>
</dbReference>
<feature type="domain" description="Saposin B-type" evidence="2">
    <location>
        <begin position="39"/>
        <end position="122"/>
    </location>
</feature>
<evidence type="ECO:0000259" key="2">
    <source>
        <dbReference type="PROSITE" id="PS50015"/>
    </source>
</evidence>